<evidence type="ECO:0000256" key="2">
    <source>
        <dbReference type="ARBA" id="ARBA00022475"/>
    </source>
</evidence>
<dbReference type="GO" id="GO:0016787">
    <property type="term" value="F:hydrolase activity"/>
    <property type="evidence" value="ECO:0007669"/>
    <property type="project" value="UniProtKB-UniRule"/>
</dbReference>
<dbReference type="Pfam" id="PF02272">
    <property type="entry name" value="DHHA1"/>
    <property type="match status" value="1"/>
</dbReference>
<dbReference type="Gene3D" id="3.10.310.30">
    <property type="match status" value="1"/>
</dbReference>
<keyword evidence="5 6" id="KW-0472">Membrane</keyword>
<dbReference type="RefSeq" id="WP_084099371.1">
    <property type="nucleotide sequence ID" value="NZ_FWXK01000007.1"/>
</dbReference>
<keyword evidence="11" id="KW-1185">Reference proteome</keyword>
<keyword evidence="3 8" id="KW-0812">Transmembrane</keyword>
<dbReference type="Pfam" id="PF24898">
    <property type="entry name" value="GGDEF_GdpP"/>
    <property type="match status" value="1"/>
</dbReference>
<feature type="binding site" evidence="7">
    <location>
        <position position="462"/>
    </location>
    <ligand>
        <name>Mn(2+)</name>
        <dbReference type="ChEBI" id="CHEBI:29035"/>
        <label>2</label>
    </ligand>
</feature>
<dbReference type="Gene3D" id="3.90.1640.10">
    <property type="entry name" value="inorganic pyrophosphatase (n-terminal core)"/>
    <property type="match status" value="1"/>
</dbReference>
<dbReference type="Pfam" id="PF21370">
    <property type="entry name" value="PAS_GdpP"/>
    <property type="match status" value="1"/>
</dbReference>
<dbReference type="InterPro" id="IPR000160">
    <property type="entry name" value="GGDEF_dom"/>
</dbReference>
<keyword evidence="7" id="KW-0479">Metal-binding</keyword>
<evidence type="ECO:0000313" key="10">
    <source>
        <dbReference type="EMBL" id="SMC45995.1"/>
    </source>
</evidence>
<dbReference type="Proteomes" id="UP000243884">
    <property type="component" value="Unassembled WGS sequence"/>
</dbReference>
<dbReference type="Gene3D" id="3.30.450.20">
    <property type="entry name" value="PAS domain"/>
    <property type="match status" value="1"/>
</dbReference>
<feature type="binding site" evidence="7">
    <location>
        <position position="438"/>
    </location>
    <ligand>
        <name>Mn(2+)</name>
        <dbReference type="ChEBI" id="CHEBI:29035"/>
        <label>1</label>
    </ligand>
</feature>
<evidence type="ECO:0000313" key="11">
    <source>
        <dbReference type="Proteomes" id="UP000243884"/>
    </source>
</evidence>
<feature type="transmembrane region" description="Helical" evidence="8">
    <location>
        <begin position="46"/>
        <end position="64"/>
    </location>
</feature>
<evidence type="ECO:0000259" key="9">
    <source>
        <dbReference type="PROSITE" id="PS50887"/>
    </source>
</evidence>
<organism evidence="10 11">
    <name type="scientific">Aerococcus suis</name>
    <dbReference type="NCBI Taxonomy" id="371602"/>
    <lineage>
        <taxon>Bacteria</taxon>
        <taxon>Bacillati</taxon>
        <taxon>Bacillota</taxon>
        <taxon>Bacilli</taxon>
        <taxon>Lactobacillales</taxon>
        <taxon>Aerococcaceae</taxon>
        <taxon>Aerococcus</taxon>
    </lineage>
</organism>
<proteinExistence type="inferred from homology"/>
<dbReference type="EMBL" id="FWXK01000007">
    <property type="protein sequence ID" value="SMC45995.1"/>
    <property type="molecule type" value="Genomic_DNA"/>
</dbReference>
<dbReference type="PROSITE" id="PS50887">
    <property type="entry name" value="GGDEF"/>
    <property type="match status" value="1"/>
</dbReference>
<feature type="transmembrane region" description="Helical" evidence="8">
    <location>
        <begin position="20"/>
        <end position="40"/>
    </location>
</feature>
<dbReference type="PANTHER" id="PTHR47618">
    <property type="entry name" value="BIFUNCTIONAL OLIGORIBONUCLEASE AND PAP PHOSPHATASE NRNA"/>
    <property type="match status" value="1"/>
</dbReference>
<keyword evidence="6" id="KW-0378">Hydrolase</keyword>
<dbReference type="InterPro" id="IPR003156">
    <property type="entry name" value="DHHA1_dom"/>
</dbReference>
<evidence type="ECO:0000256" key="1">
    <source>
        <dbReference type="ARBA" id="ARBA00004651"/>
    </source>
</evidence>
<evidence type="ECO:0000256" key="7">
    <source>
        <dbReference type="PIRSR" id="PIRSR026583-50"/>
    </source>
</evidence>
<feature type="binding site" evidence="7">
    <location>
        <position position="438"/>
    </location>
    <ligand>
        <name>Mn(2+)</name>
        <dbReference type="ChEBI" id="CHEBI:29035"/>
        <label>2</label>
    </ligand>
</feature>
<evidence type="ECO:0000256" key="8">
    <source>
        <dbReference type="SAM" id="Phobius"/>
    </source>
</evidence>
<evidence type="ECO:0000256" key="6">
    <source>
        <dbReference type="PIRNR" id="PIRNR026583"/>
    </source>
</evidence>
<dbReference type="InterPro" id="IPR051319">
    <property type="entry name" value="Oligoribo/pAp-PDE_c-di-AMP_PDE"/>
</dbReference>
<protein>
    <recommendedName>
        <fullName evidence="6">Cyclic-di-AMP phosphodiesterase</fullName>
        <ecNumber evidence="6">3.1.4.-</ecNumber>
    </recommendedName>
</protein>
<dbReference type="GO" id="GO:0005886">
    <property type="term" value="C:plasma membrane"/>
    <property type="evidence" value="ECO:0007669"/>
    <property type="project" value="UniProtKB-SubCell"/>
</dbReference>
<sequence>MNSKNNGTFSPGFFKDPNIYLPIAIAAVLLLISALVSVTAGTVKNIIVFALILIAAGLITYALFAMKNLTKNYMLNLASEVESVQNEILLKMPIGVIIFDEGSTIKWLNPFMQKFFFKKDLIGNDLKELDDDLYQLYQEFQENDEVKEKSLYWEDSYFHVFSLPEERTLYFIDVTYYGEIAADASNNRLVIGNIMIDNYDENSTMISDRRKSTVDNFMMKQLSTWAGNHDSYIKRFDDDKFLLITTYGELVKMEEDGFDVVDTIRETTSKANFPLTISIGLSYHEENEEASLLSISDLSQSNLDLALSRGGDQVVVKTQSSKARYYGGKTNPMEKRTHVRSRQIANTIANIFETNDSFFVMGHDYPDMDAIGACLGIRRIAEMNGKQCYIILNESRINGDIKRLLVELRKDEKINEAIITPKEAEDMIDSESFLYIVDVHKPSITVEPDLIEKFNNIIIIDHHRKGEEVPENVLLEYIEPYASSACELIAEFFEYQDQNAKQINRIEATTMLAGIIVDSRNFSLRTGSRTFDAASYLKSVGADSLLIQHLLKEDLSDYIKRNHLISRVEFIEPNLGIAAGEEETVYDNVTAAQAADTLLSMRDIDASFVVFLRSDKRIGISARSLGNVNVQTVMEELGGGGHLSNAATQIEDATVSEAIDMLKDVLLGDNKEDS</sequence>
<dbReference type="STRING" id="371602.SAMN04487984_1261"/>
<dbReference type="PIRSF" id="PIRSF026583">
    <property type="entry name" value="YybT"/>
    <property type="match status" value="1"/>
</dbReference>
<keyword evidence="4 8" id="KW-1133">Transmembrane helix</keyword>
<comment type="catalytic activity">
    <reaction evidence="6">
        <text>3',3'-c-di-AMP + H2O = 5'-O-phosphonoadenylyl-(3'-&gt;5')-adenosine + H(+)</text>
        <dbReference type="Rhea" id="RHEA:54420"/>
        <dbReference type="ChEBI" id="CHEBI:15377"/>
        <dbReference type="ChEBI" id="CHEBI:15378"/>
        <dbReference type="ChEBI" id="CHEBI:71500"/>
        <dbReference type="ChEBI" id="CHEBI:138171"/>
    </reaction>
</comment>
<dbReference type="PANTHER" id="PTHR47618:SF2">
    <property type="entry name" value="CYCLIC-DI-AMP PHOSPHODIESTERASE GDPP"/>
    <property type="match status" value="1"/>
</dbReference>
<dbReference type="InterPro" id="IPR038763">
    <property type="entry name" value="DHH_sf"/>
</dbReference>
<reference evidence="11" key="1">
    <citation type="submission" date="2017-04" db="EMBL/GenBank/DDBJ databases">
        <authorList>
            <person name="Varghese N."/>
            <person name="Submissions S."/>
        </authorList>
    </citation>
    <scope>NUCLEOTIDE SEQUENCE [LARGE SCALE GENOMIC DNA]</scope>
    <source>
        <strain evidence="11">DSM 21500</strain>
    </source>
</reference>
<dbReference type="Pfam" id="PF01368">
    <property type="entry name" value="DHH"/>
    <property type="match status" value="1"/>
</dbReference>
<dbReference type="InterPro" id="IPR001667">
    <property type="entry name" value="DDH_dom"/>
</dbReference>
<feature type="binding site" evidence="7">
    <location>
        <position position="518"/>
    </location>
    <ligand>
        <name>Mn(2+)</name>
        <dbReference type="ChEBI" id="CHEBI:29035"/>
        <label>2</label>
    </ligand>
</feature>
<dbReference type="AlphaFoldDB" id="A0A1W1ZC56"/>
<feature type="binding site" evidence="7">
    <location>
        <position position="367"/>
    </location>
    <ligand>
        <name>Mn(2+)</name>
        <dbReference type="ChEBI" id="CHEBI:29035"/>
        <label>1</label>
    </ligand>
</feature>
<dbReference type="InterPro" id="IPR014528">
    <property type="entry name" value="GdpP/PdeA"/>
</dbReference>
<comment type="cofactor">
    <cofactor evidence="7">
        <name>Mn(2+)</name>
        <dbReference type="ChEBI" id="CHEBI:29035"/>
    </cofactor>
    <text evidence="7">For phosphodiesterase activity, probably binds 2 Mn(2+) per subunit.</text>
</comment>
<keyword evidence="7" id="KW-0464">Manganese</keyword>
<dbReference type="OrthoDB" id="9759476at2"/>
<comment type="function">
    <text evidence="6">Has phosphodiesterase (PDE) activity against cyclic-di-AMP (c-di-AMP).</text>
</comment>
<feature type="binding site" evidence="7">
    <location>
        <position position="363"/>
    </location>
    <ligand>
        <name>Mn(2+)</name>
        <dbReference type="ChEBI" id="CHEBI:29035"/>
        <label>1</label>
    </ligand>
</feature>
<dbReference type="FunFam" id="3.90.1640.10:FF:000002">
    <property type="entry name" value="Cyclic-di-AMP phosphodiesterase"/>
    <property type="match status" value="1"/>
</dbReference>
<gene>
    <name evidence="10" type="ORF">SAMN04487984_1261</name>
</gene>
<dbReference type="GO" id="GO:0003676">
    <property type="term" value="F:nucleic acid binding"/>
    <property type="evidence" value="ECO:0007669"/>
    <property type="project" value="UniProtKB-UniRule"/>
</dbReference>
<feature type="domain" description="GGDEF" evidence="9">
    <location>
        <begin position="187"/>
        <end position="319"/>
    </location>
</feature>
<comment type="similarity">
    <text evidence="6">Belongs to the GdpP/PdeA phosphodiesterase family.</text>
</comment>
<dbReference type="SUPFAM" id="SSF64182">
    <property type="entry name" value="DHH phosphoesterases"/>
    <property type="match status" value="1"/>
</dbReference>
<dbReference type="GO" id="GO:0106409">
    <property type="term" value="F:cyclic-di-AMP phosphodiesterase activity"/>
    <property type="evidence" value="ECO:0007669"/>
    <property type="project" value="RHEA"/>
</dbReference>
<feature type="binding site" evidence="7">
    <location>
        <position position="369"/>
    </location>
    <ligand>
        <name>Mn(2+)</name>
        <dbReference type="ChEBI" id="CHEBI:29035"/>
        <label>2</label>
    </ligand>
</feature>
<accession>A0A1W1ZC56</accession>
<comment type="subcellular location">
    <subcellularLocation>
        <location evidence="1">Cell membrane</location>
        <topology evidence="1">Multi-pass membrane protein</topology>
    </subcellularLocation>
</comment>
<dbReference type="GO" id="GO:0046872">
    <property type="term" value="F:metal ion binding"/>
    <property type="evidence" value="ECO:0007669"/>
    <property type="project" value="UniProtKB-KW"/>
</dbReference>
<evidence type="ECO:0000256" key="4">
    <source>
        <dbReference type="ARBA" id="ARBA00022989"/>
    </source>
</evidence>
<keyword evidence="2 6" id="KW-1003">Cell membrane</keyword>
<evidence type="ECO:0000256" key="5">
    <source>
        <dbReference type="ARBA" id="ARBA00023136"/>
    </source>
</evidence>
<evidence type="ECO:0000256" key="3">
    <source>
        <dbReference type="ARBA" id="ARBA00022692"/>
    </source>
</evidence>
<dbReference type="EC" id="3.1.4.-" evidence="6"/>
<dbReference type="InterPro" id="IPR049553">
    <property type="entry name" value="GdpP-like_PAS"/>
</dbReference>
<name>A0A1W1ZC56_9LACT</name>